<sequence length="358" mass="38378">MSGPAGSAVQLWNGLDNALSGVEDAVNSVCRTLAWPLIQLVDLVDGEPAVLRAKASEWDALAAQVRDLAQGHRGARESAQAGWRSPSGVAYGQRLAEVEQQLLDVAEQFTATAEYLRGVADGLQTVHDVLVDICVEFVNFLLVTLVTALLMAPVTMGASWAAGVGVAVTRGLIVVTRMLKVIRPLAVHLQKVIRLLQRVLLYLRKLRTHLDKLVDMQKALRTGRKYADKRSAAGKLDKWHHKFLDPTKGTYKLGKSGSPFDMGVLDRAAALRTHGVADGARVIARDWATNLPWNVPNSVVHGVTWGTVALTSGLSMPGSEQIGDQVDQAVQGGADWIDQNVFGQPPAGQPAGRQGGDG</sequence>
<proteinExistence type="predicted"/>
<evidence type="ECO:0000313" key="2">
    <source>
        <dbReference type="EMBL" id="WUI84849.1"/>
    </source>
</evidence>
<dbReference type="InterPro" id="IPR057746">
    <property type="entry name" value="CpnT-like_N"/>
</dbReference>
<dbReference type="SUPFAM" id="SSF140453">
    <property type="entry name" value="EsxAB dimer-like"/>
    <property type="match status" value="1"/>
</dbReference>
<evidence type="ECO:0000313" key="3">
    <source>
        <dbReference type="Proteomes" id="UP001346877"/>
    </source>
</evidence>
<keyword evidence="3" id="KW-1185">Reference proteome</keyword>
<dbReference type="Gene3D" id="1.10.287.1060">
    <property type="entry name" value="ESAT-6-like"/>
    <property type="match status" value="1"/>
</dbReference>
<protein>
    <submittedName>
        <fullName evidence="2">WXG100 family type VII secretion target</fullName>
    </submittedName>
</protein>
<evidence type="ECO:0000259" key="1">
    <source>
        <dbReference type="Pfam" id="PF25547"/>
    </source>
</evidence>
<dbReference type="Pfam" id="PF25547">
    <property type="entry name" value="WXG100_2"/>
    <property type="match status" value="1"/>
</dbReference>
<name>A0ABZ1PL37_9ACTN</name>
<reference evidence="2 3" key="1">
    <citation type="submission" date="2022-10" db="EMBL/GenBank/DDBJ databases">
        <title>The complete genomes of actinobacterial strains from the NBC collection.</title>
        <authorList>
            <person name="Joergensen T.S."/>
            <person name="Alvarez Arevalo M."/>
            <person name="Sterndorff E.B."/>
            <person name="Faurdal D."/>
            <person name="Vuksanovic O."/>
            <person name="Mourched A.-S."/>
            <person name="Charusanti P."/>
            <person name="Shaw S."/>
            <person name="Blin K."/>
            <person name="Weber T."/>
        </authorList>
    </citation>
    <scope>NUCLEOTIDE SEQUENCE [LARGE SCALE GENOMIC DNA]</scope>
    <source>
        <strain evidence="2 3">NBC_00396</strain>
    </source>
</reference>
<accession>A0ABZ1PL37</accession>
<dbReference type="InterPro" id="IPR036689">
    <property type="entry name" value="ESAT-6-like_sf"/>
</dbReference>
<dbReference type="Proteomes" id="UP001346877">
    <property type="component" value="Chromosome"/>
</dbReference>
<dbReference type="EMBL" id="CP107941">
    <property type="protein sequence ID" value="WUI84849.1"/>
    <property type="molecule type" value="Genomic_DNA"/>
</dbReference>
<organism evidence="2 3">
    <name type="scientific">Micromonospora zamorensis</name>
    <dbReference type="NCBI Taxonomy" id="709883"/>
    <lineage>
        <taxon>Bacteria</taxon>
        <taxon>Bacillati</taxon>
        <taxon>Actinomycetota</taxon>
        <taxon>Actinomycetes</taxon>
        <taxon>Micromonosporales</taxon>
        <taxon>Micromonosporaceae</taxon>
        <taxon>Micromonospora</taxon>
    </lineage>
</organism>
<dbReference type="RefSeq" id="WP_328374867.1">
    <property type="nucleotide sequence ID" value="NZ_CP107936.1"/>
</dbReference>
<gene>
    <name evidence="2" type="ORF">OG375_11225</name>
</gene>
<feature type="domain" description="Outer membrane channel protein CpnT-like N-terminal" evidence="1">
    <location>
        <begin position="45"/>
        <end position="161"/>
    </location>
</feature>